<feature type="binding site" evidence="7">
    <location>
        <position position="410"/>
    </location>
    <ligand>
        <name>ATP</name>
        <dbReference type="ChEBI" id="CHEBI:30616"/>
    </ligand>
</feature>
<comment type="function">
    <text evidence="7">Catalyzes the ATP-dependent amidation of deamido-NAD to form NAD. Uses L-glutamine as a nitrogen source.</text>
</comment>
<feature type="binding site" evidence="7">
    <location>
        <position position="198"/>
    </location>
    <ligand>
        <name>L-glutamine</name>
        <dbReference type="ChEBI" id="CHEBI:58359"/>
    </ligand>
</feature>
<dbReference type="UniPathway" id="UPA00253">
    <property type="reaction ID" value="UER00334"/>
</dbReference>
<feature type="active site" description="Nucleophile; for glutaminase activity" evidence="7">
    <location>
        <position position="155"/>
    </location>
</feature>
<dbReference type="GO" id="GO:0005524">
    <property type="term" value="F:ATP binding"/>
    <property type="evidence" value="ECO:0007669"/>
    <property type="project" value="UniProtKB-UniRule"/>
</dbReference>
<evidence type="ECO:0000313" key="11">
    <source>
        <dbReference type="EMBL" id="APB34950.1"/>
    </source>
</evidence>
<dbReference type="PANTHER" id="PTHR23090:SF9">
    <property type="entry name" value="GLUTAMINE-DEPENDENT NAD(+) SYNTHETASE"/>
    <property type="match status" value="1"/>
</dbReference>
<evidence type="ECO:0000256" key="4">
    <source>
        <dbReference type="ARBA" id="ARBA00022741"/>
    </source>
</evidence>
<comment type="caution">
    <text evidence="7">Lacks conserved residue(s) required for the propagation of feature annotation.</text>
</comment>
<dbReference type="CDD" id="cd07570">
    <property type="entry name" value="GAT_Gln-NAD-synth"/>
    <property type="match status" value="1"/>
</dbReference>
<feature type="binding site" evidence="7">
    <location>
        <position position="386"/>
    </location>
    <ligand>
        <name>deamido-NAD(+)</name>
        <dbReference type="ChEBI" id="CHEBI:58437"/>
        <note>ligand shared between two neighboring subunits</note>
    </ligand>
</feature>
<dbReference type="SUPFAM" id="SSF56317">
    <property type="entry name" value="Carbon-nitrogen hydrolase"/>
    <property type="match status" value="1"/>
</dbReference>
<sequence>MSELRLGLAQLNPTVGDLLGNSQKILQAAKNCAFQEVSLLITPELSLCGYPPQDLLLDPLFVENCQTALHHLALRIPPKIGVLVGTIFPNSDWWQTGEKPLFNGAALLLDGRIRYTFYKQLLPDYDVFDEHRYFQPGAQVNLLRWQGVRFGVTICEDLWNDEQFWSGKRYPQNPVPALIERGIDILINMSASPYWQGKSALRESLLGHCARQYQVPVIYVNQVGATDQLIFDGRNLIFDAGGQVMHRGRGFTQEVQTVTYDQGQWQNTRLQNPPEPWAEVGQALGLGIRDYVHKSGFQRVVLGLSGGIDSAVVAALAVQALGAEQVLGVLMPSPYSSAHSVTDALALAANLGIKTEKIPIQNLMETYAASLNPLFQGYASDVTEENIQSRIRGDLLMALANKFQALVLATGNKSELAVGYCTLYGDMCGALAPLGDLFKTQVYALARWYNEYTQLRGETALIPAHILTKAPSAELKPGQTDQDSLPPYAVLDDILHRWLSERQTPAQIAQAGHDPVLIERVFQLVQRAEFKRFQAAPVLKISERGFDRGWRVPNVAQPPRHNLPLNP</sequence>
<feature type="binding site" evidence="7">
    <location>
        <position position="531"/>
    </location>
    <ligand>
        <name>deamido-NAD(+)</name>
        <dbReference type="ChEBI" id="CHEBI:58437"/>
        <note>ligand shared between two neighboring subunits</note>
    </ligand>
</feature>
<reference evidence="11 12" key="1">
    <citation type="submission" date="2016-10" db="EMBL/GenBank/DDBJ databases">
        <title>Description of Gloeomargarita lithophora gen. nov., sp. nov., a thylakoid-bearing basal-branching cyanobacterium with intracellular carbonates, and proposal for Gloeomargaritales ord. nov.</title>
        <authorList>
            <person name="Moreira D."/>
            <person name="Tavera R."/>
            <person name="Benzerara K."/>
            <person name="Skouri-Panet F."/>
            <person name="Couradeau E."/>
            <person name="Gerard E."/>
            <person name="Loussert C."/>
            <person name="Novelo E."/>
            <person name="Zivanovic Y."/>
            <person name="Lopez-Garcia P."/>
        </authorList>
    </citation>
    <scope>NUCLEOTIDE SEQUENCE [LARGE SCALE GENOMIC DNA]</scope>
    <source>
        <strain evidence="11 12">D10</strain>
    </source>
</reference>
<dbReference type="SUPFAM" id="SSF52402">
    <property type="entry name" value="Adenine nucleotide alpha hydrolases-like"/>
    <property type="match status" value="1"/>
</dbReference>
<dbReference type="InterPro" id="IPR036526">
    <property type="entry name" value="C-N_Hydrolase_sf"/>
</dbReference>
<evidence type="ECO:0000256" key="3">
    <source>
        <dbReference type="ARBA" id="ARBA00022598"/>
    </source>
</evidence>
<dbReference type="PROSITE" id="PS50263">
    <property type="entry name" value="CN_HYDROLASE"/>
    <property type="match status" value="1"/>
</dbReference>
<dbReference type="CDD" id="cd00553">
    <property type="entry name" value="NAD_synthase"/>
    <property type="match status" value="1"/>
</dbReference>
<dbReference type="InterPro" id="IPR022310">
    <property type="entry name" value="NAD/GMP_synthase"/>
</dbReference>
<feature type="binding site" evidence="7">
    <location>
        <begin position="303"/>
        <end position="310"/>
    </location>
    <ligand>
        <name>ATP</name>
        <dbReference type="ChEBI" id="CHEBI:30616"/>
    </ligand>
</feature>
<dbReference type="NCBIfam" id="NF010588">
    <property type="entry name" value="PRK13981.1"/>
    <property type="match status" value="1"/>
</dbReference>
<keyword evidence="12" id="KW-1185">Reference proteome</keyword>
<comment type="catalytic activity">
    <reaction evidence="7 8">
        <text>deamido-NAD(+) + L-glutamine + ATP + H2O = L-glutamate + AMP + diphosphate + NAD(+) + H(+)</text>
        <dbReference type="Rhea" id="RHEA:24384"/>
        <dbReference type="ChEBI" id="CHEBI:15377"/>
        <dbReference type="ChEBI" id="CHEBI:15378"/>
        <dbReference type="ChEBI" id="CHEBI:29985"/>
        <dbReference type="ChEBI" id="CHEBI:30616"/>
        <dbReference type="ChEBI" id="CHEBI:33019"/>
        <dbReference type="ChEBI" id="CHEBI:57540"/>
        <dbReference type="ChEBI" id="CHEBI:58359"/>
        <dbReference type="ChEBI" id="CHEBI:58437"/>
        <dbReference type="ChEBI" id="CHEBI:456215"/>
        <dbReference type="EC" id="6.3.5.1"/>
    </reaction>
</comment>
<evidence type="ECO:0000256" key="1">
    <source>
        <dbReference type="ARBA" id="ARBA00005188"/>
    </source>
</evidence>
<feature type="active site" description="Proton acceptor; for glutaminase activity" evidence="7">
    <location>
        <position position="44"/>
    </location>
</feature>
<organism evidence="11 12">
    <name type="scientific">Gloeomargarita lithophora Alchichica-D10</name>
    <dbReference type="NCBI Taxonomy" id="1188229"/>
    <lineage>
        <taxon>Bacteria</taxon>
        <taxon>Bacillati</taxon>
        <taxon>Cyanobacteriota</taxon>
        <taxon>Cyanophyceae</taxon>
        <taxon>Gloeomargaritales</taxon>
        <taxon>Gloeomargaritaceae</taxon>
        <taxon>Gloeomargarita</taxon>
    </lineage>
</organism>
<protein>
    <recommendedName>
        <fullName evidence="7 8">Glutamine-dependent NAD(+) synthetase</fullName>
        <ecNumber evidence="7 8">6.3.5.1</ecNumber>
    </recommendedName>
    <alternativeName>
        <fullName evidence="7 8">NAD(+) synthase [glutamine-hydrolyzing]</fullName>
    </alternativeName>
</protein>
<dbReference type="EC" id="6.3.5.1" evidence="7 8"/>
<keyword evidence="4 7" id="KW-0547">Nucleotide-binding</keyword>
<dbReference type="InterPro" id="IPR014445">
    <property type="entry name" value="Gln-dep_NAD_synthase"/>
</dbReference>
<comment type="similarity">
    <text evidence="2 7 8">In the C-terminal section; belongs to the NAD synthetase family.</text>
</comment>
<dbReference type="PANTHER" id="PTHR23090">
    <property type="entry name" value="NH 3 /GLUTAMINE-DEPENDENT NAD + SYNTHETASE"/>
    <property type="match status" value="1"/>
</dbReference>
<keyword evidence="6 7" id="KW-0520">NAD</keyword>
<dbReference type="Pfam" id="PF00795">
    <property type="entry name" value="CN_hydrolase"/>
    <property type="match status" value="1"/>
</dbReference>
<dbReference type="InterPro" id="IPR014729">
    <property type="entry name" value="Rossmann-like_a/b/a_fold"/>
</dbReference>
<name>A0A1J0AG86_9CYAN</name>
<evidence type="ECO:0000256" key="9">
    <source>
        <dbReference type="RuleBase" id="RU003811"/>
    </source>
</evidence>
<dbReference type="STRING" id="1188229.GlitD10_2609"/>
<comment type="pathway">
    <text evidence="1 7 8">Cofactor biosynthesis; NAD(+) biosynthesis; NAD(+) from deamido-NAD(+) (L-Gln route): step 1/1.</text>
</comment>
<evidence type="ECO:0000256" key="5">
    <source>
        <dbReference type="ARBA" id="ARBA00022840"/>
    </source>
</evidence>
<gene>
    <name evidence="7 11" type="primary">nadE</name>
    <name evidence="11" type="ORF">GlitD10_2609</name>
</gene>
<dbReference type="GO" id="GO:0009435">
    <property type="term" value="P:NAD+ biosynthetic process"/>
    <property type="evidence" value="ECO:0007669"/>
    <property type="project" value="UniProtKB-UniRule"/>
</dbReference>
<dbReference type="FunFam" id="3.40.50.620:FF:000106">
    <property type="entry name" value="Glutamine-dependent NAD(+) synthetase"/>
    <property type="match status" value="1"/>
</dbReference>
<dbReference type="NCBIfam" id="TIGR00552">
    <property type="entry name" value="nadE"/>
    <property type="match status" value="1"/>
</dbReference>
<evidence type="ECO:0000259" key="10">
    <source>
        <dbReference type="PROSITE" id="PS50263"/>
    </source>
</evidence>
<evidence type="ECO:0000256" key="7">
    <source>
        <dbReference type="HAMAP-Rule" id="MF_02090"/>
    </source>
</evidence>
<feature type="binding site" evidence="7">
    <location>
        <position position="415"/>
    </location>
    <ligand>
        <name>deamido-NAD(+)</name>
        <dbReference type="ChEBI" id="CHEBI:58437"/>
        <note>ligand shared between two neighboring subunits</note>
    </ligand>
</feature>
<feature type="binding site" evidence="7">
    <location>
        <position position="125"/>
    </location>
    <ligand>
        <name>L-glutamine</name>
        <dbReference type="ChEBI" id="CHEBI:58359"/>
    </ligand>
</feature>
<dbReference type="KEGG" id="glt:GlitD10_2609"/>
<dbReference type="InterPro" id="IPR003010">
    <property type="entry name" value="C-N_Hydrolase"/>
</dbReference>
<keyword evidence="5 7" id="KW-0067">ATP-binding</keyword>
<dbReference type="GO" id="GO:0003952">
    <property type="term" value="F:NAD+ synthase (glutamine-hydrolyzing) activity"/>
    <property type="evidence" value="ECO:0007669"/>
    <property type="project" value="UniProtKB-UniRule"/>
</dbReference>
<feature type="domain" description="CN hydrolase" evidence="10">
    <location>
        <begin position="4"/>
        <end position="262"/>
    </location>
</feature>
<dbReference type="Gene3D" id="3.60.110.10">
    <property type="entry name" value="Carbon-nitrogen hydrolase"/>
    <property type="match status" value="1"/>
</dbReference>
<dbReference type="PIRSF" id="PIRSF006630">
    <property type="entry name" value="NADS_GAT"/>
    <property type="match status" value="1"/>
</dbReference>
<evidence type="ECO:0000256" key="8">
    <source>
        <dbReference type="PIRNR" id="PIRNR006630"/>
    </source>
</evidence>
<proteinExistence type="inferred from homology"/>
<dbReference type="AlphaFoldDB" id="A0A1J0AG86"/>
<feature type="binding site" evidence="7">
    <location>
        <position position="192"/>
    </location>
    <ligand>
        <name>L-glutamine</name>
        <dbReference type="ChEBI" id="CHEBI:58359"/>
    </ligand>
</feature>
<keyword evidence="3 7" id="KW-0436">Ligase</keyword>
<dbReference type="OrthoDB" id="9803818at2"/>
<dbReference type="EMBL" id="CP017675">
    <property type="protein sequence ID" value="APB34950.1"/>
    <property type="molecule type" value="Genomic_DNA"/>
</dbReference>
<dbReference type="Pfam" id="PF02540">
    <property type="entry name" value="NAD_synthase"/>
    <property type="match status" value="1"/>
</dbReference>
<evidence type="ECO:0000256" key="6">
    <source>
        <dbReference type="ARBA" id="ARBA00023027"/>
    </source>
</evidence>
<evidence type="ECO:0000313" key="12">
    <source>
        <dbReference type="Proteomes" id="UP000180235"/>
    </source>
</evidence>
<dbReference type="GO" id="GO:0004359">
    <property type="term" value="F:glutaminase activity"/>
    <property type="evidence" value="ECO:0007669"/>
    <property type="project" value="InterPro"/>
</dbReference>
<evidence type="ECO:0000256" key="2">
    <source>
        <dbReference type="ARBA" id="ARBA00007145"/>
    </source>
</evidence>
<dbReference type="GO" id="GO:0008795">
    <property type="term" value="F:NAD+ synthase activity"/>
    <property type="evidence" value="ECO:0007669"/>
    <property type="project" value="UniProtKB-UniRule"/>
</dbReference>
<dbReference type="HAMAP" id="MF_02090">
    <property type="entry name" value="NadE_glutamine_dep"/>
    <property type="match status" value="1"/>
</dbReference>
<dbReference type="Proteomes" id="UP000180235">
    <property type="component" value="Chromosome"/>
</dbReference>
<comment type="similarity">
    <text evidence="9">Belongs to the NAD synthetase family.</text>
</comment>
<dbReference type="InterPro" id="IPR003694">
    <property type="entry name" value="NAD_synthase"/>
</dbReference>
<dbReference type="GO" id="GO:0005737">
    <property type="term" value="C:cytoplasm"/>
    <property type="evidence" value="ECO:0007669"/>
    <property type="project" value="InterPro"/>
</dbReference>
<feature type="active site" description="For glutaminase activity" evidence="7">
    <location>
        <position position="119"/>
    </location>
</feature>
<accession>A0A1J0AG86</accession>
<dbReference type="RefSeq" id="WP_099092501.1">
    <property type="nucleotide sequence ID" value="NZ_CP017675.1"/>
</dbReference>
<dbReference type="Gene3D" id="3.40.50.620">
    <property type="entry name" value="HUPs"/>
    <property type="match status" value="1"/>
</dbReference>